<gene>
    <name evidence="1" type="ORF">METZ01_LOCUS161426</name>
</gene>
<dbReference type="AlphaFoldDB" id="A0A382B5L8"/>
<dbReference type="EMBL" id="UINC01028129">
    <property type="protein sequence ID" value="SVB08572.1"/>
    <property type="molecule type" value="Genomic_DNA"/>
</dbReference>
<organism evidence="1">
    <name type="scientific">marine metagenome</name>
    <dbReference type="NCBI Taxonomy" id="408172"/>
    <lineage>
        <taxon>unclassified sequences</taxon>
        <taxon>metagenomes</taxon>
        <taxon>ecological metagenomes</taxon>
    </lineage>
</organism>
<proteinExistence type="predicted"/>
<accession>A0A382B5L8</accession>
<protein>
    <submittedName>
        <fullName evidence="1">Uncharacterized protein</fullName>
    </submittedName>
</protein>
<evidence type="ECO:0000313" key="1">
    <source>
        <dbReference type="EMBL" id="SVB08572.1"/>
    </source>
</evidence>
<reference evidence="1" key="1">
    <citation type="submission" date="2018-05" db="EMBL/GenBank/DDBJ databases">
        <authorList>
            <person name="Lanie J.A."/>
            <person name="Ng W.-L."/>
            <person name="Kazmierczak K.M."/>
            <person name="Andrzejewski T.M."/>
            <person name="Davidsen T.M."/>
            <person name="Wayne K.J."/>
            <person name="Tettelin H."/>
            <person name="Glass J.I."/>
            <person name="Rusch D."/>
            <person name="Podicherti R."/>
            <person name="Tsui H.-C.T."/>
            <person name="Winkler M.E."/>
        </authorList>
    </citation>
    <scope>NUCLEOTIDE SEQUENCE</scope>
</reference>
<sequence>MDDDNGLSLRYGTKIKTIHEAVTLIHESIESNIFEMFPLSTLRFSMEEYMDAIKQQTDTKDFNPMGLTINPKDNWLIFVDEEGRFKHNNLNHQASQFFGSPMFGSVMLVVEKEVEIVEIEEIEVS</sequence>
<name>A0A382B5L8_9ZZZZ</name>